<organism evidence="1 2">
    <name type="scientific">Stylosanthes scabra</name>
    <dbReference type="NCBI Taxonomy" id="79078"/>
    <lineage>
        <taxon>Eukaryota</taxon>
        <taxon>Viridiplantae</taxon>
        <taxon>Streptophyta</taxon>
        <taxon>Embryophyta</taxon>
        <taxon>Tracheophyta</taxon>
        <taxon>Spermatophyta</taxon>
        <taxon>Magnoliopsida</taxon>
        <taxon>eudicotyledons</taxon>
        <taxon>Gunneridae</taxon>
        <taxon>Pentapetalae</taxon>
        <taxon>rosids</taxon>
        <taxon>fabids</taxon>
        <taxon>Fabales</taxon>
        <taxon>Fabaceae</taxon>
        <taxon>Papilionoideae</taxon>
        <taxon>50 kb inversion clade</taxon>
        <taxon>dalbergioids sensu lato</taxon>
        <taxon>Dalbergieae</taxon>
        <taxon>Pterocarpus clade</taxon>
        <taxon>Stylosanthes</taxon>
    </lineage>
</organism>
<dbReference type="EMBL" id="JASCZI010000024">
    <property type="protein sequence ID" value="MED6107017.1"/>
    <property type="molecule type" value="Genomic_DNA"/>
</dbReference>
<gene>
    <name evidence="1" type="ORF">PIB30_010157</name>
</gene>
<sequence>MLVSIRKARRTPSHQLFSPPLLVVDLRTTTASDPIMKLVSLFVLLKSDRDDVAEELRLVLEVLQQKLPKAQRWLARTHQ</sequence>
<keyword evidence="2" id="KW-1185">Reference proteome</keyword>
<reference evidence="1 2" key="1">
    <citation type="journal article" date="2023" name="Plants (Basel)">
        <title>Bridging the Gap: Combining Genomics and Transcriptomics Approaches to Understand Stylosanthes scabra, an Orphan Legume from the Brazilian Caatinga.</title>
        <authorList>
            <person name="Ferreira-Neto J.R.C."/>
            <person name="da Silva M.D."/>
            <person name="Binneck E."/>
            <person name="de Melo N.F."/>
            <person name="da Silva R.H."/>
            <person name="de Melo A.L.T.M."/>
            <person name="Pandolfi V."/>
            <person name="Bustamante F.O."/>
            <person name="Brasileiro-Vidal A.C."/>
            <person name="Benko-Iseppon A.M."/>
        </authorList>
    </citation>
    <scope>NUCLEOTIDE SEQUENCE [LARGE SCALE GENOMIC DNA]</scope>
    <source>
        <tissue evidence="1">Leaves</tissue>
    </source>
</reference>
<accession>A0ABU6Q5B2</accession>
<proteinExistence type="predicted"/>
<dbReference type="Proteomes" id="UP001341840">
    <property type="component" value="Unassembled WGS sequence"/>
</dbReference>
<name>A0ABU6Q5B2_9FABA</name>
<evidence type="ECO:0000313" key="1">
    <source>
        <dbReference type="EMBL" id="MED6107017.1"/>
    </source>
</evidence>
<evidence type="ECO:0000313" key="2">
    <source>
        <dbReference type="Proteomes" id="UP001341840"/>
    </source>
</evidence>
<protein>
    <submittedName>
        <fullName evidence="1">Uncharacterized protein</fullName>
    </submittedName>
</protein>
<comment type="caution">
    <text evidence="1">The sequence shown here is derived from an EMBL/GenBank/DDBJ whole genome shotgun (WGS) entry which is preliminary data.</text>
</comment>